<dbReference type="Proteomes" id="UP001055286">
    <property type="component" value="Unassembled WGS sequence"/>
</dbReference>
<keyword evidence="3" id="KW-0804">Transcription</keyword>
<gene>
    <name evidence="5" type="primary">rhaR_3</name>
    <name evidence="5" type="ORF">MPEAHAMD_6113</name>
</gene>
<evidence type="ECO:0000259" key="4">
    <source>
        <dbReference type="PROSITE" id="PS01124"/>
    </source>
</evidence>
<evidence type="ECO:0000256" key="1">
    <source>
        <dbReference type="ARBA" id="ARBA00023015"/>
    </source>
</evidence>
<dbReference type="Pfam" id="PF12833">
    <property type="entry name" value="HTH_18"/>
    <property type="match status" value="1"/>
</dbReference>
<dbReference type="GO" id="GO:0043565">
    <property type="term" value="F:sequence-specific DNA binding"/>
    <property type="evidence" value="ECO:0007669"/>
    <property type="project" value="InterPro"/>
</dbReference>
<keyword evidence="1" id="KW-0805">Transcription regulation</keyword>
<dbReference type="PANTHER" id="PTHR46796">
    <property type="entry name" value="HTH-TYPE TRANSCRIPTIONAL ACTIVATOR RHAS-RELATED"/>
    <property type="match status" value="1"/>
</dbReference>
<accession>A0AA37M866</accession>
<evidence type="ECO:0000313" key="6">
    <source>
        <dbReference type="Proteomes" id="UP001055286"/>
    </source>
</evidence>
<keyword evidence="6" id="KW-1185">Reference proteome</keyword>
<name>A0AA37M866_9HYPH</name>
<evidence type="ECO:0000313" key="5">
    <source>
        <dbReference type="EMBL" id="GJD65917.1"/>
    </source>
</evidence>
<reference evidence="5" key="1">
    <citation type="journal article" date="2016" name="Front. Microbiol.">
        <title>Genome Sequence of the Piezophilic, Mesophilic Sulfate-Reducing Bacterium Desulfovibrio indicus J2T.</title>
        <authorList>
            <person name="Cao J."/>
            <person name="Maignien L."/>
            <person name="Shao Z."/>
            <person name="Alain K."/>
            <person name="Jebbar M."/>
        </authorList>
    </citation>
    <scope>NUCLEOTIDE SEQUENCE</scope>
    <source>
        <strain evidence="5">JCM 32048</strain>
    </source>
</reference>
<evidence type="ECO:0000256" key="2">
    <source>
        <dbReference type="ARBA" id="ARBA00023125"/>
    </source>
</evidence>
<comment type="caution">
    <text evidence="5">The sequence shown here is derived from an EMBL/GenBank/DDBJ whole genome shotgun (WGS) entry which is preliminary data.</text>
</comment>
<organism evidence="5 6">
    <name type="scientific">Methylobacterium frigidaeris</name>
    <dbReference type="NCBI Taxonomy" id="2038277"/>
    <lineage>
        <taxon>Bacteria</taxon>
        <taxon>Pseudomonadati</taxon>
        <taxon>Pseudomonadota</taxon>
        <taxon>Alphaproteobacteria</taxon>
        <taxon>Hyphomicrobiales</taxon>
        <taxon>Methylobacteriaceae</taxon>
        <taxon>Methylobacterium</taxon>
    </lineage>
</organism>
<dbReference type="PROSITE" id="PS01124">
    <property type="entry name" value="HTH_ARAC_FAMILY_2"/>
    <property type="match status" value="1"/>
</dbReference>
<dbReference type="RefSeq" id="WP_238193240.1">
    <property type="nucleotide sequence ID" value="NZ_BPQJ01000050.1"/>
</dbReference>
<proteinExistence type="predicted"/>
<reference evidence="5" key="2">
    <citation type="submission" date="2021-08" db="EMBL/GenBank/DDBJ databases">
        <authorList>
            <person name="Tani A."/>
            <person name="Ola A."/>
            <person name="Ogura Y."/>
            <person name="Katsura K."/>
            <person name="Hayashi T."/>
        </authorList>
    </citation>
    <scope>NUCLEOTIDE SEQUENCE</scope>
    <source>
        <strain evidence="5">JCM 32048</strain>
    </source>
</reference>
<evidence type="ECO:0000256" key="3">
    <source>
        <dbReference type="ARBA" id="ARBA00023163"/>
    </source>
</evidence>
<dbReference type="GO" id="GO:0003700">
    <property type="term" value="F:DNA-binding transcription factor activity"/>
    <property type="evidence" value="ECO:0007669"/>
    <property type="project" value="InterPro"/>
</dbReference>
<sequence>MQKSTYGRRIEAHWAGSASLAKLSNHSTGYPVTAARIVGAANFGYVETVPPEDAFAVSLELLDFERGEIWLDGKNTPQKSLRRGNTVLYDLRHRIDANLIDQFDFVQFHIPRMHLVSMASEHGLSGNGELEIINGQGFSDAVVKSLGELLAPAFERPGEANQLFVDHCILAICAHLLDKFGNISLVPAGNAGLPKYKLRIAKEMIDANLGGNINISQIARAVDLSPSYFAKQFRASTGLSPHKWLLRRRVDHAKSLMSSSSDPLGAIALACGFADQSHLTRVFKGLVGTTPGDWRRSRW</sequence>
<dbReference type="SUPFAM" id="SSF46689">
    <property type="entry name" value="Homeodomain-like"/>
    <property type="match status" value="2"/>
</dbReference>
<dbReference type="InterPro" id="IPR009057">
    <property type="entry name" value="Homeodomain-like_sf"/>
</dbReference>
<dbReference type="InterPro" id="IPR050204">
    <property type="entry name" value="AraC_XylS_family_regulators"/>
</dbReference>
<dbReference type="SMART" id="SM00342">
    <property type="entry name" value="HTH_ARAC"/>
    <property type="match status" value="1"/>
</dbReference>
<dbReference type="Gene3D" id="1.10.10.60">
    <property type="entry name" value="Homeodomain-like"/>
    <property type="match status" value="2"/>
</dbReference>
<dbReference type="InterPro" id="IPR018060">
    <property type="entry name" value="HTH_AraC"/>
</dbReference>
<protein>
    <submittedName>
        <fullName evidence="5">HTH-type transcriptional activator RhaR</fullName>
    </submittedName>
</protein>
<dbReference type="AlphaFoldDB" id="A0AA37M866"/>
<keyword evidence="2" id="KW-0238">DNA-binding</keyword>
<feature type="domain" description="HTH araC/xylS-type" evidence="4">
    <location>
        <begin position="199"/>
        <end position="297"/>
    </location>
</feature>
<dbReference type="EMBL" id="BPQJ01000050">
    <property type="protein sequence ID" value="GJD65917.1"/>
    <property type="molecule type" value="Genomic_DNA"/>
</dbReference>
<dbReference type="PANTHER" id="PTHR46796:SF14">
    <property type="entry name" value="TRANSCRIPTIONAL REGULATORY PROTEIN"/>
    <property type="match status" value="1"/>
</dbReference>